<protein>
    <submittedName>
        <fullName evidence="9">Premnaspirodiene oxygenase-like protein</fullName>
    </submittedName>
</protein>
<dbReference type="PANTHER" id="PTHR47955:SF8">
    <property type="entry name" value="CYTOCHROME P450 71D11-LIKE"/>
    <property type="match status" value="1"/>
</dbReference>
<keyword evidence="7" id="KW-0503">Monooxygenase</keyword>
<dbReference type="CDD" id="cd11072">
    <property type="entry name" value="CYP71-like"/>
    <property type="match status" value="1"/>
</dbReference>
<dbReference type="PRINTS" id="PR00463">
    <property type="entry name" value="EP450I"/>
</dbReference>
<dbReference type="GO" id="GO:0020037">
    <property type="term" value="F:heme binding"/>
    <property type="evidence" value="ECO:0007669"/>
    <property type="project" value="InterPro"/>
</dbReference>
<feature type="binding site" description="axial binding residue" evidence="6">
    <location>
        <position position="440"/>
    </location>
    <ligand>
        <name>heme</name>
        <dbReference type="ChEBI" id="CHEBI:30413"/>
    </ligand>
    <ligandPart>
        <name>Fe</name>
        <dbReference type="ChEBI" id="CHEBI:18248"/>
    </ligandPart>
</feature>
<gene>
    <name evidence="9" type="ORF">FCM35_KLT03888</name>
</gene>
<dbReference type="PROSITE" id="PS00086">
    <property type="entry name" value="CYTOCHROME_P450"/>
    <property type="match status" value="1"/>
</dbReference>
<dbReference type="InterPro" id="IPR036396">
    <property type="entry name" value="Cyt_P450_sf"/>
</dbReference>
<keyword evidence="8" id="KW-0732">Signal</keyword>
<keyword evidence="5 6" id="KW-0408">Iron</keyword>
<dbReference type="AlphaFoldDB" id="A0A833QVD4"/>
<comment type="similarity">
    <text evidence="1 7">Belongs to the cytochrome P450 family.</text>
</comment>
<evidence type="ECO:0000313" key="10">
    <source>
        <dbReference type="Proteomes" id="UP000623129"/>
    </source>
</evidence>
<name>A0A833QVD4_9POAL</name>
<sequence>MASYYLLLSLLLFPLLLFLKTKASTALKNNYKLPPGPWTIPIIGSIHHLIGTGHPHHALRDFSRRYGDLMFLQLGELPTVVVSSKEAVREMFKTHDLIFCARPTYSTVKIMYYDGKDMAFAPYGEHWRELRKICALQLLSSKRVQSFRSIREEEVRSLIQLISSSSSSSSRIVNLSEGLLVLTNNVLLRAIMGRNIKDQKMVLNDILKAFDLLTGFNLANLFPSSSIANLISGAKRKAEECRRSFDHLFDNLIREHREREADGEVEDLLRVLLKLHDEESENNSLSTDIIKAVILDLITAGTDTTAVTLDWAMAELMKNPKVMKKAQTEVRQQLQGRESITELDLSKLNFLHLVIKETLRLHPPGPLISRECRETCKIFGYDIPKGASVLVNIWAIGRDPKYWKDAEEFKPERFIDDNSDVHINGKDFELISFGAGRKSCPGMSFALPILELALANLLYRFDWELPIGMKPEELDMTETFGVTTRMKSPLLLHAQPYLSCS</sequence>
<evidence type="ECO:0000313" key="9">
    <source>
        <dbReference type="EMBL" id="KAF3330534.1"/>
    </source>
</evidence>
<organism evidence="9 10">
    <name type="scientific">Carex littledalei</name>
    <dbReference type="NCBI Taxonomy" id="544730"/>
    <lineage>
        <taxon>Eukaryota</taxon>
        <taxon>Viridiplantae</taxon>
        <taxon>Streptophyta</taxon>
        <taxon>Embryophyta</taxon>
        <taxon>Tracheophyta</taxon>
        <taxon>Spermatophyta</taxon>
        <taxon>Magnoliopsida</taxon>
        <taxon>Liliopsida</taxon>
        <taxon>Poales</taxon>
        <taxon>Cyperaceae</taxon>
        <taxon>Cyperoideae</taxon>
        <taxon>Cariceae</taxon>
        <taxon>Carex</taxon>
        <taxon>Carex subgen. Euthyceras</taxon>
    </lineage>
</organism>
<dbReference type="EMBL" id="SWLB01000013">
    <property type="protein sequence ID" value="KAF3330534.1"/>
    <property type="molecule type" value="Genomic_DNA"/>
</dbReference>
<feature type="signal peptide" evidence="8">
    <location>
        <begin position="1"/>
        <end position="23"/>
    </location>
</feature>
<keyword evidence="3 6" id="KW-0479">Metal-binding</keyword>
<dbReference type="GO" id="GO:0004497">
    <property type="term" value="F:monooxygenase activity"/>
    <property type="evidence" value="ECO:0007669"/>
    <property type="project" value="UniProtKB-KW"/>
</dbReference>
<comment type="caution">
    <text evidence="9">The sequence shown here is derived from an EMBL/GenBank/DDBJ whole genome shotgun (WGS) entry which is preliminary data.</text>
</comment>
<dbReference type="InterPro" id="IPR001128">
    <property type="entry name" value="Cyt_P450"/>
</dbReference>
<dbReference type="SUPFAM" id="SSF48264">
    <property type="entry name" value="Cytochrome P450"/>
    <property type="match status" value="1"/>
</dbReference>
<dbReference type="Pfam" id="PF00067">
    <property type="entry name" value="p450"/>
    <property type="match status" value="1"/>
</dbReference>
<dbReference type="InterPro" id="IPR002401">
    <property type="entry name" value="Cyt_P450_E_grp-I"/>
</dbReference>
<evidence type="ECO:0000256" key="6">
    <source>
        <dbReference type="PIRSR" id="PIRSR602401-1"/>
    </source>
</evidence>
<dbReference type="GO" id="GO:0005506">
    <property type="term" value="F:iron ion binding"/>
    <property type="evidence" value="ECO:0007669"/>
    <property type="project" value="InterPro"/>
</dbReference>
<keyword evidence="10" id="KW-1185">Reference proteome</keyword>
<keyword evidence="4 7" id="KW-0560">Oxidoreductase</keyword>
<evidence type="ECO:0000256" key="5">
    <source>
        <dbReference type="ARBA" id="ARBA00023004"/>
    </source>
</evidence>
<evidence type="ECO:0000256" key="2">
    <source>
        <dbReference type="ARBA" id="ARBA00022617"/>
    </source>
</evidence>
<dbReference type="InterPro" id="IPR017972">
    <property type="entry name" value="Cyt_P450_CS"/>
</dbReference>
<dbReference type="PRINTS" id="PR00385">
    <property type="entry name" value="P450"/>
</dbReference>
<dbReference type="GO" id="GO:0016705">
    <property type="term" value="F:oxidoreductase activity, acting on paired donors, with incorporation or reduction of molecular oxygen"/>
    <property type="evidence" value="ECO:0007669"/>
    <property type="project" value="InterPro"/>
</dbReference>
<evidence type="ECO:0000256" key="3">
    <source>
        <dbReference type="ARBA" id="ARBA00022723"/>
    </source>
</evidence>
<keyword evidence="2 6" id="KW-0349">Heme</keyword>
<evidence type="ECO:0000256" key="7">
    <source>
        <dbReference type="RuleBase" id="RU000461"/>
    </source>
</evidence>
<comment type="cofactor">
    <cofactor evidence="6">
        <name>heme</name>
        <dbReference type="ChEBI" id="CHEBI:30413"/>
    </cofactor>
</comment>
<proteinExistence type="inferred from homology"/>
<evidence type="ECO:0000256" key="8">
    <source>
        <dbReference type="SAM" id="SignalP"/>
    </source>
</evidence>
<dbReference type="Proteomes" id="UP000623129">
    <property type="component" value="Unassembled WGS sequence"/>
</dbReference>
<feature type="chain" id="PRO_5032769343" evidence="8">
    <location>
        <begin position="24"/>
        <end position="501"/>
    </location>
</feature>
<dbReference type="Gene3D" id="1.10.630.10">
    <property type="entry name" value="Cytochrome P450"/>
    <property type="match status" value="1"/>
</dbReference>
<dbReference type="OrthoDB" id="1470350at2759"/>
<accession>A0A833QVD4</accession>
<dbReference type="FunFam" id="1.10.630.10:FF:000064">
    <property type="entry name" value="Cytochrome P450 monooxygenase"/>
    <property type="match status" value="1"/>
</dbReference>
<evidence type="ECO:0000256" key="4">
    <source>
        <dbReference type="ARBA" id="ARBA00023002"/>
    </source>
</evidence>
<reference evidence="9" key="1">
    <citation type="submission" date="2020-01" db="EMBL/GenBank/DDBJ databases">
        <title>Genome sequence of Kobresia littledalei, the first chromosome-level genome in the family Cyperaceae.</title>
        <authorList>
            <person name="Qu G."/>
        </authorList>
    </citation>
    <scope>NUCLEOTIDE SEQUENCE</scope>
    <source>
        <strain evidence="9">C.B.Clarke</strain>
        <tissue evidence="9">Leaf</tissue>
    </source>
</reference>
<evidence type="ECO:0000256" key="1">
    <source>
        <dbReference type="ARBA" id="ARBA00010617"/>
    </source>
</evidence>
<dbReference type="PANTHER" id="PTHR47955">
    <property type="entry name" value="CYTOCHROME P450 FAMILY 71 PROTEIN"/>
    <property type="match status" value="1"/>
</dbReference>